<dbReference type="Pfam" id="PF01725">
    <property type="entry name" value="Ham1p_like"/>
    <property type="match status" value="1"/>
</dbReference>
<dbReference type="InterPro" id="IPR029001">
    <property type="entry name" value="ITPase-like_fam"/>
</dbReference>
<dbReference type="SUPFAM" id="SSF52972">
    <property type="entry name" value="ITPase-like"/>
    <property type="match status" value="1"/>
</dbReference>
<reference evidence="2" key="1">
    <citation type="journal article" date="2012" name="Science">
        <title>Fermentation, hydrogen, and sulfur metabolism in multiple uncultivated bacterial phyla.</title>
        <authorList>
            <person name="Wrighton K.C."/>
            <person name="Thomas B.C."/>
            <person name="Sharon I."/>
            <person name="Miller C.S."/>
            <person name="Castelle C.J."/>
            <person name="VerBerkmoes N.C."/>
            <person name="Wilkins M.J."/>
            <person name="Hettich R.L."/>
            <person name="Lipton M.S."/>
            <person name="Williams K.H."/>
            <person name="Long P.E."/>
            <person name="Banfield J.F."/>
        </authorList>
    </citation>
    <scope>NUCLEOTIDE SEQUENCE [LARGE SCALE GENOMIC DNA]</scope>
</reference>
<organism evidence="2">
    <name type="scientific">uncultured bacterium</name>
    <name type="common">gcode 4</name>
    <dbReference type="NCBI Taxonomy" id="1234023"/>
    <lineage>
        <taxon>Bacteria</taxon>
        <taxon>environmental samples</taxon>
    </lineage>
</organism>
<comment type="caution">
    <text evidence="2">The sequence shown here is derived from an EMBL/GenBank/DDBJ whole genome shotgun (WGS) entry which is preliminary data.</text>
</comment>
<gene>
    <name evidence="2" type="ORF">ACD_49C00050G0011</name>
</gene>
<dbReference type="GO" id="GO:0009143">
    <property type="term" value="P:nucleoside triphosphate catabolic process"/>
    <property type="evidence" value="ECO:0007669"/>
    <property type="project" value="InterPro"/>
</dbReference>
<dbReference type="InterPro" id="IPR002637">
    <property type="entry name" value="RdgB/HAM1"/>
</dbReference>
<dbReference type="GO" id="GO:0047429">
    <property type="term" value="F:nucleoside triphosphate diphosphatase activity"/>
    <property type="evidence" value="ECO:0007669"/>
    <property type="project" value="InterPro"/>
</dbReference>
<accession>K2AX76</accession>
<dbReference type="Gene3D" id="3.90.950.10">
    <property type="match status" value="1"/>
</dbReference>
<keyword evidence="1" id="KW-0378">Hydrolase</keyword>
<protein>
    <submittedName>
        <fullName evidence="2">Nucleoside-triphosphatase</fullName>
    </submittedName>
</protein>
<evidence type="ECO:0000256" key="1">
    <source>
        <dbReference type="ARBA" id="ARBA00022801"/>
    </source>
</evidence>
<sequence>MKTLFIATSNPGKIKMFKELLEGEDLSLKFINDFDINFESPEENWKTTRENALIKAKYYQSIVWIPVLSDDAGFEIEELWGEPGIMARRWWGTLPDNVSDEDWLNFYQNKVAHINADLLNGSFPFTRCLYKSENECFYQDDKIKFYLTKEPRRPYIAGWPISSVRLLLDWRHELDLDRNDPTLINDAKKEWLIRLLKNL</sequence>
<proteinExistence type="predicted"/>
<evidence type="ECO:0000313" key="2">
    <source>
        <dbReference type="EMBL" id="EKD66341.1"/>
    </source>
</evidence>
<dbReference type="EMBL" id="AMFJ01021636">
    <property type="protein sequence ID" value="EKD66341.1"/>
    <property type="molecule type" value="Genomic_DNA"/>
</dbReference>
<dbReference type="AlphaFoldDB" id="K2AX76"/>
<name>K2AX76_9BACT</name>